<organism evidence="8 9">
    <name type="scientific">Chlamydia serpentis</name>
    <dbReference type="NCBI Taxonomy" id="1967782"/>
    <lineage>
        <taxon>Bacteria</taxon>
        <taxon>Pseudomonadati</taxon>
        <taxon>Chlamydiota</taxon>
        <taxon>Chlamydiia</taxon>
        <taxon>Chlamydiales</taxon>
        <taxon>Chlamydiaceae</taxon>
        <taxon>Chlamydia/Chlamydophila group</taxon>
        <taxon>Chlamydia</taxon>
    </lineage>
</organism>
<dbReference type="GO" id="GO:0006412">
    <property type="term" value="P:translation"/>
    <property type="evidence" value="ECO:0007669"/>
    <property type="project" value="UniProtKB-UniRule"/>
</dbReference>
<evidence type="ECO:0000256" key="6">
    <source>
        <dbReference type="HAMAP-Rule" id="MF_01363"/>
    </source>
</evidence>
<dbReference type="Pfam" id="PF00829">
    <property type="entry name" value="Ribosomal_L21p"/>
    <property type="match status" value="1"/>
</dbReference>
<evidence type="ECO:0000313" key="9">
    <source>
        <dbReference type="Proteomes" id="UP000244926"/>
    </source>
</evidence>
<comment type="subunit">
    <text evidence="6">Part of the 50S ribosomal subunit. Contacts protein L20.</text>
</comment>
<proteinExistence type="inferred from homology"/>
<dbReference type="AlphaFoldDB" id="A0A2R8FB70"/>
<dbReference type="NCBIfam" id="TIGR00061">
    <property type="entry name" value="L21"/>
    <property type="match status" value="1"/>
</dbReference>
<keyword evidence="2 6" id="KW-0699">rRNA-binding</keyword>
<dbReference type="Proteomes" id="UP000244926">
    <property type="component" value="Chromosome I"/>
</dbReference>
<evidence type="ECO:0000256" key="2">
    <source>
        <dbReference type="ARBA" id="ARBA00022730"/>
    </source>
</evidence>
<reference evidence="9" key="1">
    <citation type="submission" date="2017-11" db="EMBL/GenBank/DDBJ databases">
        <authorList>
            <person name="Seth-Smith MB H."/>
        </authorList>
    </citation>
    <scope>NUCLEOTIDE SEQUENCE [LARGE SCALE GENOMIC DNA]</scope>
</reference>
<dbReference type="PANTHER" id="PTHR21349">
    <property type="entry name" value="50S RIBOSOMAL PROTEIN L21"/>
    <property type="match status" value="1"/>
</dbReference>
<keyword evidence="5 6" id="KW-0687">Ribonucleoprotein</keyword>
<dbReference type="PROSITE" id="PS01169">
    <property type="entry name" value="RIBOSOMAL_L21"/>
    <property type="match status" value="1"/>
</dbReference>
<dbReference type="InterPro" id="IPR028909">
    <property type="entry name" value="bL21-like"/>
</dbReference>
<dbReference type="GO" id="GO:0003735">
    <property type="term" value="F:structural constituent of ribosome"/>
    <property type="evidence" value="ECO:0007669"/>
    <property type="project" value="InterPro"/>
</dbReference>
<evidence type="ECO:0000256" key="4">
    <source>
        <dbReference type="ARBA" id="ARBA00022980"/>
    </source>
</evidence>
<dbReference type="InterPro" id="IPR036164">
    <property type="entry name" value="bL21-like_sf"/>
</dbReference>
<name>A0A2R8FB70_9CHLA</name>
<keyword evidence="3 6" id="KW-0694">RNA-binding</keyword>
<dbReference type="GO" id="GO:0019843">
    <property type="term" value="F:rRNA binding"/>
    <property type="evidence" value="ECO:0007669"/>
    <property type="project" value="UniProtKB-UniRule"/>
</dbReference>
<dbReference type="GO" id="GO:0005737">
    <property type="term" value="C:cytoplasm"/>
    <property type="evidence" value="ECO:0007669"/>
    <property type="project" value="UniProtKB-ARBA"/>
</dbReference>
<gene>
    <name evidence="6 8" type="primary">rplU</name>
    <name evidence="8" type="ORF">C10C_0503</name>
</gene>
<dbReference type="SUPFAM" id="SSF141091">
    <property type="entry name" value="L21p-like"/>
    <property type="match status" value="1"/>
</dbReference>
<keyword evidence="9" id="KW-1185">Reference proteome</keyword>
<comment type="function">
    <text evidence="6 7">This protein binds to 23S rRNA in the presence of protein L20.</text>
</comment>
<evidence type="ECO:0000256" key="5">
    <source>
        <dbReference type="ARBA" id="ARBA00023274"/>
    </source>
</evidence>
<protein>
    <recommendedName>
        <fullName evidence="6">Large ribosomal subunit protein bL21</fullName>
    </recommendedName>
</protein>
<dbReference type="RefSeq" id="WP_108896621.1">
    <property type="nucleotide sequence ID" value="NZ_LT993738.1"/>
</dbReference>
<evidence type="ECO:0000313" key="8">
    <source>
        <dbReference type="EMBL" id="SPN73665.1"/>
    </source>
</evidence>
<evidence type="ECO:0000256" key="7">
    <source>
        <dbReference type="RuleBase" id="RU000562"/>
    </source>
</evidence>
<dbReference type="PANTHER" id="PTHR21349:SF0">
    <property type="entry name" value="LARGE RIBOSOMAL SUBUNIT PROTEIN BL21M"/>
    <property type="match status" value="1"/>
</dbReference>
<keyword evidence="4 6" id="KW-0689">Ribosomal protein</keyword>
<dbReference type="InterPro" id="IPR001787">
    <property type="entry name" value="Ribosomal_bL21"/>
</dbReference>
<dbReference type="OrthoDB" id="9813334at2"/>
<evidence type="ECO:0000256" key="1">
    <source>
        <dbReference type="ARBA" id="ARBA00008563"/>
    </source>
</evidence>
<accession>A0A2R8FB70</accession>
<dbReference type="GO" id="GO:0005840">
    <property type="term" value="C:ribosome"/>
    <property type="evidence" value="ECO:0007669"/>
    <property type="project" value="UniProtKB-KW"/>
</dbReference>
<dbReference type="EMBL" id="LT993738">
    <property type="protein sequence ID" value="SPN73665.1"/>
    <property type="molecule type" value="Genomic_DNA"/>
</dbReference>
<sequence>MEPYAVVQTGSKQYQVRVGDVIDVELLDDVASDKEIIFRDVLFVFDGTKAFLGSPTLASAEVKAKYLSLVKGEKVVAYKYKKRKNYHRKHGHRQKYLRVKICELVI</sequence>
<dbReference type="InterPro" id="IPR018258">
    <property type="entry name" value="Ribosomal_bL21_CS"/>
</dbReference>
<evidence type="ECO:0000256" key="3">
    <source>
        <dbReference type="ARBA" id="ARBA00022884"/>
    </source>
</evidence>
<comment type="similarity">
    <text evidence="1 6 7">Belongs to the bacterial ribosomal protein bL21 family.</text>
</comment>
<dbReference type="KEGG" id="csee:C10C_0503"/>
<dbReference type="HAMAP" id="MF_01363">
    <property type="entry name" value="Ribosomal_bL21"/>
    <property type="match status" value="1"/>
</dbReference>
<dbReference type="GO" id="GO:1990904">
    <property type="term" value="C:ribonucleoprotein complex"/>
    <property type="evidence" value="ECO:0007669"/>
    <property type="project" value="UniProtKB-KW"/>
</dbReference>